<dbReference type="InterPro" id="IPR016181">
    <property type="entry name" value="Acyl_CoA_acyltransferase"/>
</dbReference>
<dbReference type="PANTHER" id="PTHR43792">
    <property type="entry name" value="GNAT FAMILY, PUTATIVE (AFU_ORTHOLOGUE AFUA_3G00765)-RELATED-RELATED"/>
    <property type="match status" value="1"/>
</dbReference>
<dbReference type="Proteomes" id="UP001199044">
    <property type="component" value="Unassembled WGS sequence"/>
</dbReference>
<evidence type="ECO:0000256" key="3">
    <source>
        <dbReference type="ARBA" id="ARBA00038502"/>
    </source>
</evidence>
<accession>A0ABS7YQB1</accession>
<dbReference type="InterPro" id="IPR051531">
    <property type="entry name" value="N-acetyltransferase"/>
</dbReference>
<keyword evidence="1 5" id="KW-0808">Transferase</keyword>
<keyword evidence="6" id="KW-1185">Reference proteome</keyword>
<sequence>MLLTTQRTRIEILKPEDSHLLVSFYQQNREYLAPWEPIRATEYYTEEYWRSAVDTHQQHFAQGSGFHFVALTPERDQVIGVVNFTNVVRGVFQACFLGYCISKPFEGQGYMTEILEATIDYLFTEQKLHRIMANYIPDNKGSERVLEKLGFEREGYAKRYLKIAGQWQDHILMSKINPLVE</sequence>
<keyword evidence="5" id="KW-0687">Ribonucleoprotein</keyword>
<comment type="caution">
    <text evidence="5">The sequence shown here is derived from an EMBL/GenBank/DDBJ whole genome shotgun (WGS) entry which is preliminary data.</text>
</comment>
<reference evidence="6" key="1">
    <citation type="submission" date="2023-07" db="EMBL/GenBank/DDBJ databases">
        <title>Molecular identification of indigenous halophilic bacteria isolated from red sea cost, biodegradation of synthetic dyes and assessment of degraded metabolite toxicity.</title>
        <authorList>
            <person name="Chaieb K."/>
            <person name="Altayb H.N."/>
        </authorList>
    </citation>
    <scope>NUCLEOTIDE SEQUENCE [LARGE SCALE GENOMIC DNA]</scope>
    <source>
        <strain evidence="6">K20</strain>
    </source>
</reference>
<name>A0ABS7YQB1_9VIBR</name>
<dbReference type="RefSeq" id="WP_225250890.1">
    <property type="nucleotide sequence ID" value="NZ_JAIWIU010000086.1"/>
</dbReference>
<dbReference type="GO" id="GO:0005840">
    <property type="term" value="C:ribosome"/>
    <property type="evidence" value="ECO:0007669"/>
    <property type="project" value="UniProtKB-KW"/>
</dbReference>
<dbReference type="EC" id="2.3.1.267" evidence="5"/>
<comment type="similarity">
    <text evidence="3">Belongs to the acetyltransferase family. RimJ subfamily.</text>
</comment>
<evidence type="ECO:0000313" key="5">
    <source>
        <dbReference type="EMBL" id="MCA2017076.1"/>
    </source>
</evidence>
<dbReference type="Pfam" id="PF13302">
    <property type="entry name" value="Acetyltransf_3"/>
    <property type="match status" value="1"/>
</dbReference>
<organism evidence="5 6">
    <name type="scientific">Vibrio tritonius</name>
    <dbReference type="NCBI Taxonomy" id="1435069"/>
    <lineage>
        <taxon>Bacteria</taxon>
        <taxon>Pseudomonadati</taxon>
        <taxon>Pseudomonadota</taxon>
        <taxon>Gammaproteobacteria</taxon>
        <taxon>Vibrionales</taxon>
        <taxon>Vibrionaceae</taxon>
        <taxon>Vibrio</taxon>
    </lineage>
</organism>
<keyword evidence="5" id="KW-0689">Ribosomal protein</keyword>
<evidence type="ECO:0000313" key="6">
    <source>
        <dbReference type="Proteomes" id="UP001199044"/>
    </source>
</evidence>
<evidence type="ECO:0000259" key="4">
    <source>
        <dbReference type="PROSITE" id="PS51186"/>
    </source>
</evidence>
<feature type="domain" description="N-acetyltransferase" evidence="4">
    <location>
        <begin position="11"/>
        <end position="178"/>
    </location>
</feature>
<protein>
    <submittedName>
        <fullName evidence="5">Ribosomal protein S5-alanine N-acetyltransferase</fullName>
        <ecNumber evidence="5">2.3.1.267</ecNumber>
    </submittedName>
</protein>
<evidence type="ECO:0000256" key="2">
    <source>
        <dbReference type="ARBA" id="ARBA00023315"/>
    </source>
</evidence>
<dbReference type="SUPFAM" id="SSF55729">
    <property type="entry name" value="Acyl-CoA N-acyltransferases (Nat)"/>
    <property type="match status" value="1"/>
</dbReference>
<keyword evidence="2 5" id="KW-0012">Acyltransferase</keyword>
<dbReference type="Gene3D" id="3.40.630.30">
    <property type="match status" value="1"/>
</dbReference>
<proteinExistence type="inferred from homology"/>
<gene>
    <name evidence="5" type="primary">rimJ</name>
    <name evidence="5" type="ORF">LDJ79_13200</name>
</gene>
<dbReference type="NCBIfam" id="NF008072">
    <property type="entry name" value="PRK10809.1"/>
    <property type="match status" value="1"/>
</dbReference>
<dbReference type="InterPro" id="IPR000182">
    <property type="entry name" value="GNAT_dom"/>
</dbReference>
<evidence type="ECO:0000256" key="1">
    <source>
        <dbReference type="ARBA" id="ARBA00022679"/>
    </source>
</evidence>
<dbReference type="PANTHER" id="PTHR43792:SF8">
    <property type="entry name" value="[RIBOSOMAL PROTEIN US5]-ALANINE N-ACETYLTRANSFERASE"/>
    <property type="match status" value="1"/>
</dbReference>
<dbReference type="PROSITE" id="PS51186">
    <property type="entry name" value="GNAT"/>
    <property type="match status" value="1"/>
</dbReference>
<dbReference type="GO" id="GO:0008999">
    <property type="term" value="F:protein-N-terminal-alanine acetyltransferase activity"/>
    <property type="evidence" value="ECO:0007669"/>
    <property type="project" value="UniProtKB-EC"/>
</dbReference>
<dbReference type="EMBL" id="JAIWIU010000086">
    <property type="protein sequence ID" value="MCA2017076.1"/>
    <property type="molecule type" value="Genomic_DNA"/>
</dbReference>